<proteinExistence type="predicted"/>
<evidence type="ECO:0000313" key="1">
    <source>
        <dbReference type="EMBL" id="TYG96534.1"/>
    </source>
</evidence>
<name>A0A5D2ES72_GOSDA</name>
<reference evidence="1 2" key="1">
    <citation type="submission" date="2019-06" db="EMBL/GenBank/DDBJ databases">
        <title>WGS assembly of Gossypium darwinii.</title>
        <authorList>
            <person name="Chen Z.J."/>
            <person name="Sreedasyam A."/>
            <person name="Ando A."/>
            <person name="Song Q."/>
            <person name="De L."/>
            <person name="Hulse-Kemp A."/>
            <person name="Ding M."/>
            <person name="Ye W."/>
            <person name="Kirkbride R."/>
            <person name="Jenkins J."/>
            <person name="Plott C."/>
            <person name="Lovell J."/>
            <person name="Lin Y.-M."/>
            <person name="Vaughn R."/>
            <person name="Liu B."/>
            <person name="Li W."/>
            <person name="Simpson S."/>
            <person name="Scheffler B."/>
            <person name="Saski C."/>
            <person name="Grover C."/>
            <person name="Hu G."/>
            <person name="Conover J."/>
            <person name="Carlson J."/>
            <person name="Shu S."/>
            <person name="Boston L."/>
            <person name="Williams M."/>
            <person name="Peterson D."/>
            <person name="Mcgee K."/>
            <person name="Jones D."/>
            <person name="Wendel J."/>
            <person name="Stelly D."/>
            <person name="Grimwood J."/>
            <person name="Schmutz J."/>
        </authorList>
    </citation>
    <scope>NUCLEOTIDE SEQUENCE [LARGE SCALE GENOMIC DNA]</scope>
    <source>
        <strain evidence="1">1808015.09</strain>
    </source>
</reference>
<dbReference type="EMBL" id="CM017698">
    <property type="protein sequence ID" value="TYG96534.1"/>
    <property type="molecule type" value="Genomic_DNA"/>
</dbReference>
<accession>A0A5D2ES72</accession>
<keyword evidence="2" id="KW-1185">Reference proteome</keyword>
<protein>
    <submittedName>
        <fullName evidence="1">Uncharacterized protein</fullName>
    </submittedName>
</protein>
<organism evidence="1 2">
    <name type="scientific">Gossypium darwinii</name>
    <name type="common">Darwin's cotton</name>
    <name type="synonym">Gossypium barbadense var. darwinii</name>
    <dbReference type="NCBI Taxonomy" id="34276"/>
    <lineage>
        <taxon>Eukaryota</taxon>
        <taxon>Viridiplantae</taxon>
        <taxon>Streptophyta</taxon>
        <taxon>Embryophyta</taxon>
        <taxon>Tracheophyta</taxon>
        <taxon>Spermatophyta</taxon>
        <taxon>Magnoliopsida</taxon>
        <taxon>eudicotyledons</taxon>
        <taxon>Gunneridae</taxon>
        <taxon>Pentapetalae</taxon>
        <taxon>rosids</taxon>
        <taxon>malvids</taxon>
        <taxon>Malvales</taxon>
        <taxon>Malvaceae</taxon>
        <taxon>Malvoideae</taxon>
        <taxon>Gossypium</taxon>
    </lineage>
</organism>
<dbReference type="AlphaFoldDB" id="A0A5D2ES72"/>
<dbReference type="Proteomes" id="UP000323506">
    <property type="component" value="Chromosome A11"/>
</dbReference>
<evidence type="ECO:0000313" key="2">
    <source>
        <dbReference type="Proteomes" id="UP000323506"/>
    </source>
</evidence>
<gene>
    <name evidence="1" type="ORF">ES288_A11G358100v1</name>
</gene>
<sequence length="134" mass="15167">MRIVTWKDRGLGSGAKIEAASRLVRITRDNVCFLQETKLESVTVELVRKFWGDECFDFKFAAAIVRSGGRLVGVFHQQDFPVLLVIESSDWGSRSVYAWLKKDDSRKLFKMEWLGMGGVRGLTAVKLRNLKGAL</sequence>